<accession>A0ABN3B1G2</accession>
<evidence type="ECO:0000256" key="1">
    <source>
        <dbReference type="ARBA" id="ARBA00022679"/>
    </source>
</evidence>
<protein>
    <recommendedName>
        <fullName evidence="8">Protein kinase domain-containing protein</fullName>
    </recommendedName>
</protein>
<dbReference type="SMART" id="SM00220">
    <property type="entry name" value="S_TKc"/>
    <property type="match status" value="1"/>
</dbReference>
<organism evidence="9 10">
    <name type="scientific">Arthrobacter parietis</name>
    <dbReference type="NCBI Taxonomy" id="271434"/>
    <lineage>
        <taxon>Bacteria</taxon>
        <taxon>Bacillati</taxon>
        <taxon>Actinomycetota</taxon>
        <taxon>Actinomycetes</taxon>
        <taxon>Micrococcales</taxon>
        <taxon>Micrococcaceae</taxon>
        <taxon>Arthrobacter</taxon>
    </lineage>
</organism>
<keyword evidence="3" id="KW-0418">Kinase</keyword>
<comment type="caution">
    <text evidence="9">The sequence shown here is derived from an EMBL/GenBank/DDBJ whole genome shotgun (WGS) entry which is preliminary data.</text>
</comment>
<feature type="region of interest" description="Disordered" evidence="6">
    <location>
        <begin position="322"/>
        <end position="366"/>
    </location>
</feature>
<name>A0ABN3B1G2_9MICC</name>
<dbReference type="PROSITE" id="PS00108">
    <property type="entry name" value="PROTEIN_KINASE_ST"/>
    <property type="match status" value="1"/>
</dbReference>
<reference evidence="9 10" key="1">
    <citation type="journal article" date="2019" name="Int. J. Syst. Evol. Microbiol.">
        <title>The Global Catalogue of Microorganisms (GCM) 10K type strain sequencing project: providing services to taxonomists for standard genome sequencing and annotation.</title>
        <authorList>
            <consortium name="The Broad Institute Genomics Platform"/>
            <consortium name="The Broad Institute Genome Sequencing Center for Infectious Disease"/>
            <person name="Wu L."/>
            <person name="Ma J."/>
        </authorList>
    </citation>
    <scope>NUCLEOTIDE SEQUENCE [LARGE SCALE GENOMIC DNA]</scope>
    <source>
        <strain evidence="9 10">JCM 14917</strain>
    </source>
</reference>
<keyword evidence="1" id="KW-0808">Transferase</keyword>
<feature type="domain" description="Protein kinase" evidence="8">
    <location>
        <begin position="11"/>
        <end position="269"/>
    </location>
</feature>
<evidence type="ECO:0000256" key="2">
    <source>
        <dbReference type="ARBA" id="ARBA00022741"/>
    </source>
</evidence>
<gene>
    <name evidence="9" type="ORF">GCM10009784_29840</name>
</gene>
<dbReference type="Proteomes" id="UP001500974">
    <property type="component" value="Unassembled WGS sequence"/>
</dbReference>
<dbReference type="CDD" id="cd14014">
    <property type="entry name" value="STKc_PknB_like"/>
    <property type="match status" value="1"/>
</dbReference>
<dbReference type="EMBL" id="BAAAON010000010">
    <property type="protein sequence ID" value="GAA2177825.1"/>
    <property type="molecule type" value="Genomic_DNA"/>
</dbReference>
<dbReference type="SUPFAM" id="SSF56112">
    <property type="entry name" value="Protein kinase-like (PK-like)"/>
    <property type="match status" value="1"/>
</dbReference>
<dbReference type="InterPro" id="IPR011009">
    <property type="entry name" value="Kinase-like_dom_sf"/>
</dbReference>
<feature type="binding site" evidence="5">
    <location>
        <position position="40"/>
    </location>
    <ligand>
        <name>ATP</name>
        <dbReference type="ChEBI" id="CHEBI:30616"/>
    </ligand>
</feature>
<evidence type="ECO:0000313" key="10">
    <source>
        <dbReference type="Proteomes" id="UP001500974"/>
    </source>
</evidence>
<dbReference type="Gene3D" id="3.30.200.20">
    <property type="entry name" value="Phosphorylase Kinase, domain 1"/>
    <property type="match status" value="1"/>
</dbReference>
<dbReference type="PANTHER" id="PTHR43289">
    <property type="entry name" value="MITOGEN-ACTIVATED PROTEIN KINASE KINASE KINASE 20-RELATED"/>
    <property type="match status" value="1"/>
</dbReference>
<keyword evidence="7" id="KW-1133">Transmembrane helix</keyword>
<dbReference type="InterPro" id="IPR000719">
    <property type="entry name" value="Prot_kinase_dom"/>
</dbReference>
<evidence type="ECO:0000256" key="3">
    <source>
        <dbReference type="ARBA" id="ARBA00022777"/>
    </source>
</evidence>
<keyword evidence="7" id="KW-0812">Transmembrane</keyword>
<keyword evidence="10" id="KW-1185">Reference proteome</keyword>
<dbReference type="InterPro" id="IPR008271">
    <property type="entry name" value="Ser/Thr_kinase_AS"/>
</dbReference>
<dbReference type="InterPro" id="IPR017441">
    <property type="entry name" value="Protein_kinase_ATP_BS"/>
</dbReference>
<keyword evidence="7" id="KW-0472">Membrane</keyword>
<keyword evidence="2 5" id="KW-0547">Nucleotide-binding</keyword>
<sequence length="445" mass="46694">MNQETLASGRYVLDRVIGAGGMADVYRARDTRLHRDVAVKMFRRGSAEGVARGSGEARMLAALHHPGLVRVLDMDAECARLEPSYLVMEYIKGPDLGAVLRDGALPIHSTTTAGRDIARTLEYIHGQGIVHRDIKPSNVLTRYGETSSGMFSFLLTDFGIARFFESSRVTATGSLIGTATYFSPEQARGDRVGTPTDIYALGLLLIECLTGEPAFPGTGLESALARLSRPPAIPECFGEGWHRLLTRMTLDNPLERPTATEVVRLLDAIDVPSVGAGFPAGLAAGTGTEETTTTTAQPFAAGSEVAVATDGADAPAVVESGTVEPGTVEPAPAESAAAVPAADRSAATTSRSLPPSPAQRPSGHRTLESFDVETAFRPEPPRGRAAAKVRLRARALAAVVVLVGLTLAVLFTVFDVNAGPGPTPLPTVPGSTGAMLDSLYESVQP</sequence>
<dbReference type="PANTHER" id="PTHR43289:SF34">
    <property type="entry name" value="SERINE_THREONINE-PROTEIN KINASE YBDM-RELATED"/>
    <property type="match status" value="1"/>
</dbReference>
<evidence type="ECO:0000256" key="7">
    <source>
        <dbReference type="SAM" id="Phobius"/>
    </source>
</evidence>
<evidence type="ECO:0000313" key="9">
    <source>
        <dbReference type="EMBL" id="GAA2177825.1"/>
    </source>
</evidence>
<dbReference type="PROSITE" id="PS50011">
    <property type="entry name" value="PROTEIN_KINASE_DOM"/>
    <property type="match status" value="1"/>
</dbReference>
<evidence type="ECO:0000256" key="5">
    <source>
        <dbReference type="PROSITE-ProRule" id="PRU10141"/>
    </source>
</evidence>
<evidence type="ECO:0000256" key="4">
    <source>
        <dbReference type="ARBA" id="ARBA00022840"/>
    </source>
</evidence>
<keyword evidence="4 5" id="KW-0067">ATP-binding</keyword>
<feature type="compositionally biased region" description="Low complexity" evidence="6">
    <location>
        <begin position="328"/>
        <end position="352"/>
    </location>
</feature>
<evidence type="ECO:0000256" key="6">
    <source>
        <dbReference type="SAM" id="MobiDB-lite"/>
    </source>
</evidence>
<dbReference type="PROSITE" id="PS00107">
    <property type="entry name" value="PROTEIN_KINASE_ATP"/>
    <property type="match status" value="1"/>
</dbReference>
<dbReference type="RefSeq" id="WP_346028813.1">
    <property type="nucleotide sequence ID" value="NZ_BAAAON010000010.1"/>
</dbReference>
<evidence type="ECO:0000259" key="8">
    <source>
        <dbReference type="PROSITE" id="PS50011"/>
    </source>
</evidence>
<dbReference type="Pfam" id="PF00069">
    <property type="entry name" value="Pkinase"/>
    <property type="match status" value="1"/>
</dbReference>
<proteinExistence type="predicted"/>
<dbReference type="Gene3D" id="1.10.510.10">
    <property type="entry name" value="Transferase(Phosphotransferase) domain 1"/>
    <property type="match status" value="1"/>
</dbReference>
<feature type="transmembrane region" description="Helical" evidence="7">
    <location>
        <begin position="395"/>
        <end position="414"/>
    </location>
</feature>